<dbReference type="Gene3D" id="3.40.50.720">
    <property type="entry name" value="NAD(P)-binding Rossmann-like Domain"/>
    <property type="match status" value="1"/>
</dbReference>
<dbReference type="Pfam" id="PF08240">
    <property type="entry name" value="ADH_N"/>
    <property type="match status" value="1"/>
</dbReference>
<dbReference type="SUPFAM" id="SSF50129">
    <property type="entry name" value="GroES-like"/>
    <property type="match status" value="1"/>
</dbReference>
<dbReference type="SUPFAM" id="SSF51735">
    <property type="entry name" value="NAD(P)-binding Rossmann-fold domains"/>
    <property type="match status" value="1"/>
</dbReference>
<reference evidence="2" key="1">
    <citation type="submission" date="2022-07" db="EMBL/GenBank/DDBJ databases">
        <title>Genome Sequence of Agrocybe chaxingu.</title>
        <authorList>
            <person name="Buettner E."/>
        </authorList>
    </citation>
    <scope>NUCLEOTIDE SEQUENCE</scope>
    <source>
        <strain evidence="2">MP-N11</strain>
    </source>
</reference>
<dbReference type="SMART" id="SM00829">
    <property type="entry name" value="PKS_ER"/>
    <property type="match status" value="1"/>
</dbReference>
<dbReference type="Gene3D" id="3.90.180.10">
    <property type="entry name" value="Medium-chain alcohol dehydrogenases, catalytic domain"/>
    <property type="match status" value="1"/>
</dbReference>
<evidence type="ECO:0000259" key="1">
    <source>
        <dbReference type="SMART" id="SM00829"/>
    </source>
</evidence>
<dbReference type="PANTHER" id="PTHR45348:SF2">
    <property type="entry name" value="ZINC-TYPE ALCOHOL DEHYDROGENASE-LIKE PROTEIN C2E1P3.01"/>
    <property type="match status" value="1"/>
</dbReference>
<dbReference type="EMBL" id="JANKHO010001002">
    <property type="protein sequence ID" value="KAJ3504504.1"/>
    <property type="molecule type" value="Genomic_DNA"/>
</dbReference>
<dbReference type="InterPro" id="IPR013149">
    <property type="entry name" value="ADH-like_C"/>
</dbReference>
<dbReference type="AlphaFoldDB" id="A0A9W8K2S0"/>
<evidence type="ECO:0000313" key="2">
    <source>
        <dbReference type="EMBL" id="KAJ3504504.1"/>
    </source>
</evidence>
<evidence type="ECO:0000313" key="3">
    <source>
        <dbReference type="Proteomes" id="UP001148786"/>
    </source>
</evidence>
<dbReference type="InterPro" id="IPR047122">
    <property type="entry name" value="Trans-enoyl_RdTase-like"/>
</dbReference>
<dbReference type="GO" id="GO:0016651">
    <property type="term" value="F:oxidoreductase activity, acting on NAD(P)H"/>
    <property type="evidence" value="ECO:0007669"/>
    <property type="project" value="InterPro"/>
</dbReference>
<dbReference type="InterPro" id="IPR013154">
    <property type="entry name" value="ADH-like_N"/>
</dbReference>
<dbReference type="InterPro" id="IPR011032">
    <property type="entry name" value="GroES-like_sf"/>
</dbReference>
<dbReference type="InterPro" id="IPR020843">
    <property type="entry name" value="ER"/>
</dbReference>
<proteinExistence type="predicted"/>
<accession>A0A9W8K2S0</accession>
<dbReference type="PANTHER" id="PTHR45348">
    <property type="entry name" value="HYPOTHETICAL OXIDOREDUCTASE (EUROFUNG)"/>
    <property type="match status" value="1"/>
</dbReference>
<protein>
    <recommendedName>
        <fullName evidence="1">Enoyl reductase (ER) domain-containing protein</fullName>
    </recommendedName>
</protein>
<organism evidence="2 3">
    <name type="scientific">Agrocybe chaxingu</name>
    <dbReference type="NCBI Taxonomy" id="84603"/>
    <lineage>
        <taxon>Eukaryota</taxon>
        <taxon>Fungi</taxon>
        <taxon>Dikarya</taxon>
        <taxon>Basidiomycota</taxon>
        <taxon>Agaricomycotina</taxon>
        <taxon>Agaricomycetes</taxon>
        <taxon>Agaricomycetidae</taxon>
        <taxon>Agaricales</taxon>
        <taxon>Agaricineae</taxon>
        <taxon>Strophariaceae</taxon>
        <taxon>Agrocybe</taxon>
    </lineage>
</organism>
<gene>
    <name evidence="2" type="ORF">NLJ89_g7904</name>
</gene>
<dbReference type="Pfam" id="PF00107">
    <property type="entry name" value="ADH_zinc_N"/>
    <property type="match status" value="1"/>
</dbReference>
<comment type="caution">
    <text evidence="2">The sequence shown here is derived from an EMBL/GenBank/DDBJ whole genome shotgun (WGS) entry which is preliminary data.</text>
</comment>
<name>A0A9W8K2S0_9AGAR</name>
<sequence>MPETQKALLIEKKFGDFVVGDTEKYKPGPGEILVKVHAVALNPRDWKMRKFGFFMDEFPAVLGIDIAGSVEELGAGVTEHKLGDRVFFQGDLEKRKSGFQQYAISLAVTAAKIPPNLSYDEAATIPLSISSAYVGLYNPKPHGAGFSPPSGPAGEGKYAGVPLVVLGGASSVGQLTIQVARLSGFWPIVTTASLKHNEYLKSLGATHVLDRHLSSDALKADVDKATNGKPVEIVYDAVSLEETQKLGLELVAPGGQLVIDFTPAVESQDGKTVIFFLAGLRMPNNLELLENLYHEKITGFLERGAIKPTRFEVLPNGLAGIVDGLQRLETDQISGLKLVAHPQETL</sequence>
<feature type="domain" description="Enoyl reductase (ER)" evidence="1">
    <location>
        <begin position="15"/>
        <end position="340"/>
    </location>
</feature>
<dbReference type="CDD" id="cd08249">
    <property type="entry name" value="enoyl_reductase_like"/>
    <property type="match status" value="1"/>
</dbReference>
<keyword evidence="3" id="KW-1185">Reference proteome</keyword>
<dbReference type="OrthoDB" id="3233595at2759"/>
<dbReference type="Proteomes" id="UP001148786">
    <property type="component" value="Unassembled WGS sequence"/>
</dbReference>
<dbReference type="InterPro" id="IPR036291">
    <property type="entry name" value="NAD(P)-bd_dom_sf"/>
</dbReference>